<protein>
    <submittedName>
        <fullName evidence="2">Aldo/keto reductase</fullName>
    </submittedName>
</protein>
<evidence type="ECO:0000313" key="2">
    <source>
        <dbReference type="EMBL" id="RDV25640.1"/>
    </source>
</evidence>
<dbReference type="SUPFAM" id="SSF51430">
    <property type="entry name" value="NAD(P)-linked oxidoreductase"/>
    <property type="match status" value="1"/>
</dbReference>
<dbReference type="Proteomes" id="UP000256561">
    <property type="component" value="Unassembled WGS sequence"/>
</dbReference>
<accession>A0A3D8M7K1</accession>
<dbReference type="EMBL" id="QRHA01000006">
    <property type="protein sequence ID" value="RDV25640.1"/>
    <property type="molecule type" value="Genomic_DNA"/>
</dbReference>
<dbReference type="InterPro" id="IPR050523">
    <property type="entry name" value="AKR_Detox_Biosynth"/>
</dbReference>
<reference evidence="3" key="1">
    <citation type="submission" date="2018-08" db="EMBL/GenBank/DDBJ databases">
        <authorList>
            <person name="Zhang J."/>
            <person name="Du Z.-J."/>
        </authorList>
    </citation>
    <scope>NUCLEOTIDE SEQUENCE [LARGE SCALE GENOMIC DNA]</scope>
    <source>
        <strain evidence="3">KCTC 52655</strain>
    </source>
</reference>
<dbReference type="PANTHER" id="PTHR43364:SF1">
    <property type="entry name" value="OXIDOREDUCTASE YDHF"/>
    <property type="match status" value="1"/>
</dbReference>
<name>A0A3D8M7K1_9ALTE</name>
<dbReference type="GO" id="GO:0005829">
    <property type="term" value="C:cytosol"/>
    <property type="evidence" value="ECO:0007669"/>
    <property type="project" value="TreeGrafter"/>
</dbReference>
<dbReference type="OrthoDB" id="9768793at2"/>
<feature type="domain" description="NADP-dependent oxidoreductase" evidence="1">
    <location>
        <begin position="12"/>
        <end position="304"/>
    </location>
</feature>
<dbReference type="InterPro" id="IPR023210">
    <property type="entry name" value="NADP_OxRdtase_dom"/>
</dbReference>
<comment type="caution">
    <text evidence="2">The sequence shown here is derived from an EMBL/GenBank/DDBJ whole genome shotgun (WGS) entry which is preliminary data.</text>
</comment>
<keyword evidence="3" id="KW-1185">Reference proteome</keyword>
<evidence type="ECO:0000259" key="1">
    <source>
        <dbReference type="Pfam" id="PF00248"/>
    </source>
</evidence>
<gene>
    <name evidence="2" type="ORF">DXV75_10170</name>
</gene>
<dbReference type="PRINTS" id="PR00069">
    <property type="entry name" value="ALDKETRDTASE"/>
</dbReference>
<dbReference type="InterPro" id="IPR036812">
    <property type="entry name" value="NAD(P)_OxRdtase_dom_sf"/>
</dbReference>
<organism evidence="2 3">
    <name type="scientific">Alteromonas aestuariivivens</name>
    <dbReference type="NCBI Taxonomy" id="1938339"/>
    <lineage>
        <taxon>Bacteria</taxon>
        <taxon>Pseudomonadati</taxon>
        <taxon>Pseudomonadota</taxon>
        <taxon>Gammaproteobacteria</taxon>
        <taxon>Alteromonadales</taxon>
        <taxon>Alteromonadaceae</taxon>
        <taxon>Alteromonas/Salinimonas group</taxon>
        <taxon>Alteromonas</taxon>
    </lineage>
</organism>
<evidence type="ECO:0000313" key="3">
    <source>
        <dbReference type="Proteomes" id="UP000256561"/>
    </source>
</evidence>
<dbReference type="Gene3D" id="3.20.20.100">
    <property type="entry name" value="NADP-dependent oxidoreductase domain"/>
    <property type="match status" value="1"/>
</dbReference>
<dbReference type="PANTHER" id="PTHR43364">
    <property type="entry name" value="NADH-SPECIFIC METHYLGLYOXAL REDUCTASE-RELATED"/>
    <property type="match status" value="1"/>
</dbReference>
<dbReference type="GO" id="GO:0016491">
    <property type="term" value="F:oxidoreductase activity"/>
    <property type="evidence" value="ECO:0007669"/>
    <property type="project" value="InterPro"/>
</dbReference>
<dbReference type="InterPro" id="IPR020471">
    <property type="entry name" value="AKR"/>
</dbReference>
<proteinExistence type="predicted"/>
<dbReference type="AlphaFoldDB" id="A0A3D8M7K1"/>
<dbReference type="RefSeq" id="WP_115593296.1">
    <property type="nucleotide sequence ID" value="NZ_QRHA01000006.1"/>
</dbReference>
<dbReference type="CDD" id="cd19092">
    <property type="entry name" value="AKR_BsYcsN_EcYdhF-like"/>
    <property type="match status" value="1"/>
</dbReference>
<sequence length="317" mass="35542">MLQNFYPNASQLIYGCMGLGGDWDHSPITREHYLQARTAVETALEEGITVFDHADIYTMGKAETVFGQVLKDTPSLRNDMIIQSKCAIRFEDELGPKRYEISADWIRQSVEQSLTRLGLDHLEILLLHRPDPLMELAEVAECLTQLIQEGKIAHVGVSNMHWHQIQYLQSALDKPIVANQLEMSLAFRDWMEDGITTGSTANRNSGFAPGTLEYCMTHNVQLQAWGSLAQGRFTGGTTSGTTDEATRQAVAELAALYQVTPEAIVLGWLTRHPANIQPIIGSTKPERIRACTGVSELRLSREHWYHLLETVWGREVP</sequence>
<dbReference type="Pfam" id="PF00248">
    <property type="entry name" value="Aldo_ket_red"/>
    <property type="match status" value="1"/>
</dbReference>